<feature type="binding site" evidence="8">
    <location>
        <position position="668"/>
    </location>
    <ligand>
        <name>Ca(2+)</name>
        <dbReference type="ChEBI" id="CHEBI:29108"/>
    </ligand>
</feature>
<dbReference type="PROSITE" id="PS51695">
    <property type="entry name" value="SEDOLISIN"/>
    <property type="match status" value="1"/>
</dbReference>
<dbReference type="SMART" id="SM00944">
    <property type="entry name" value="Pro-kuma_activ"/>
    <property type="match status" value="1"/>
</dbReference>
<feature type="active site" description="Charge relay system" evidence="8">
    <location>
        <position position="311"/>
    </location>
</feature>
<feature type="active site" description="Charge relay system" evidence="8">
    <location>
        <position position="307"/>
    </location>
</feature>
<evidence type="ECO:0000313" key="12">
    <source>
        <dbReference type="Proteomes" id="UP000481288"/>
    </source>
</evidence>
<dbReference type="InterPro" id="IPR036852">
    <property type="entry name" value="Peptidase_S8/S53_dom_sf"/>
</dbReference>
<feature type="signal peptide" evidence="9">
    <location>
        <begin position="1"/>
        <end position="18"/>
    </location>
</feature>
<dbReference type="AlphaFoldDB" id="A0A7D8YSI3"/>
<gene>
    <name evidence="11" type="primary">aorO_3</name>
    <name evidence="11" type="ORF">LCER1_G002068</name>
</gene>
<feature type="binding site" evidence="8">
    <location>
        <position position="647"/>
    </location>
    <ligand>
        <name>Ca(2+)</name>
        <dbReference type="ChEBI" id="CHEBI:29108"/>
    </ligand>
</feature>
<dbReference type="PANTHER" id="PTHR14218:SF19">
    <property type="entry name" value="SERINE PROTEASE AORO, PUTATIVE (AFU_ORTHOLOGUE AFUA_6G10250)-RELATED"/>
    <property type="match status" value="1"/>
</dbReference>
<keyword evidence="7" id="KW-0865">Zymogen</keyword>
<proteinExistence type="predicted"/>
<feature type="chain" id="PRO_5028842055" evidence="9">
    <location>
        <begin position="19"/>
        <end position="689"/>
    </location>
</feature>
<name>A0A7D8YSI3_9HELO</name>
<keyword evidence="4 8" id="KW-0378">Hydrolase</keyword>
<comment type="caution">
    <text evidence="11">The sequence shown here is derived from an EMBL/GenBank/DDBJ whole genome shotgun (WGS) entry which is preliminary data.</text>
</comment>
<evidence type="ECO:0000256" key="1">
    <source>
        <dbReference type="ARBA" id="ARBA00004239"/>
    </source>
</evidence>
<feature type="binding site" evidence="8">
    <location>
        <position position="648"/>
    </location>
    <ligand>
        <name>Ca(2+)</name>
        <dbReference type="ChEBI" id="CHEBI:29108"/>
    </ligand>
</feature>
<sequence length="689" mass="75178">MFFPSLVVLLSLSVTAQGAAVPNTHVVHETREISTSRWLKRDRLSSNVVLPMRIGLKQQNLDRGHDYLMDVSHPESENYAKHWTPEEIIDMFAPAQATIDTVKEWLTDFGIDARRITNSGNKGWLAFDATASEAEALLHAKYHYYEHAEGHLTPACESYHVPRDIQEHIDYITPGVKLLAPRKRGHDKRRVAISSSQGDATTAPLRVFYPPDFNVTAAGELATCDKFITPACIRALYDIPETPEYPNGNPRSDNSLGIFEEGDFYAQADLDFHFSNFTPRIPTGTHPILASIDGGNSPVPVSEAGGESDLDFEIAYPIIYPQKITLYQTDDWWYASGGRGKPEGFFNTFLDALDGSYCTYSAFGETGNDRYHSLASLDPKYPDTLGSGEDAYKGQLQCGVYKPTNVISVSYGGQEADLPAYYQQRQCNEFMKLGLQGVSIFYSSGDSGVGGPMDESEGGCIGANYTVFSPAWPNRQAGIHSNITQANHPPSCPYLTNVGATKVYPGQTAKDNESAVVDPAGHPYVEAFASGGGFSNLYPIPDYQKDAVAYFYKNHNPKYPYYTTGVVGQDGGLYNRSGRGYPDVAANGDNIAGFCRGSFFTNGGTSASTPIFASIVNRINEQRLNAGKTVIGFINPALYANPSMLNDITNGTNPGCGTEGFQAVPGWDPVTGLGTPNYPKLVSYFMSLP</sequence>
<reference evidence="11 12" key="1">
    <citation type="submission" date="2018-05" db="EMBL/GenBank/DDBJ databases">
        <title>Whole genome sequencing for identification of molecular markers to develop diagnostic detection tools for the regulated plant pathogen Lachnellula willkommii.</title>
        <authorList>
            <person name="Giroux E."/>
            <person name="Bilodeau G."/>
        </authorList>
    </citation>
    <scope>NUCLEOTIDE SEQUENCE [LARGE SCALE GENOMIC DNA]</scope>
    <source>
        <strain evidence="11 12">CBS 625.97</strain>
    </source>
</reference>
<evidence type="ECO:0000256" key="8">
    <source>
        <dbReference type="PROSITE-ProRule" id="PRU01032"/>
    </source>
</evidence>
<keyword evidence="9" id="KW-0732">Signal</keyword>
<evidence type="ECO:0000256" key="5">
    <source>
        <dbReference type="ARBA" id="ARBA00022825"/>
    </source>
</evidence>
<feature type="domain" description="Peptidase S53" evidence="10">
    <location>
        <begin position="227"/>
        <end position="688"/>
    </location>
</feature>
<dbReference type="Proteomes" id="UP000481288">
    <property type="component" value="Unassembled WGS sequence"/>
</dbReference>
<feature type="binding site" evidence="8">
    <location>
        <position position="666"/>
    </location>
    <ligand>
        <name>Ca(2+)</name>
        <dbReference type="ChEBI" id="CHEBI:29108"/>
    </ligand>
</feature>
<comment type="subcellular location">
    <subcellularLocation>
        <location evidence="1">Secreted</location>
        <location evidence="1">Extracellular space</location>
    </subcellularLocation>
</comment>
<dbReference type="CDD" id="cd11377">
    <property type="entry name" value="Pro-peptidase_S53"/>
    <property type="match status" value="1"/>
</dbReference>
<dbReference type="SUPFAM" id="SSF54897">
    <property type="entry name" value="Protease propeptides/inhibitors"/>
    <property type="match status" value="1"/>
</dbReference>
<dbReference type="CDD" id="cd04056">
    <property type="entry name" value="Peptidases_S53"/>
    <property type="match status" value="1"/>
</dbReference>
<dbReference type="PANTHER" id="PTHR14218">
    <property type="entry name" value="PROTEASE S8 TRIPEPTIDYL PEPTIDASE I CLN2"/>
    <property type="match status" value="1"/>
</dbReference>
<dbReference type="GO" id="GO:0008240">
    <property type="term" value="F:tripeptidyl-peptidase activity"/>
    <property type="evidence" value="ECO:0007669"/>
    <property type="project" value="TreeGrafter"/>
</dbReference>
<keyword evidence="2 8" id="KW-0645">Protease</keyword>
<feature type="active site" description="Charge relay system" evidence="8">
    <location>
        <position position="606"/>
    </location>
</feature>
<evidence type="ECO:0000256" key="4">
    <source>
        <dbReference type="ARBA" id="ARBA00022801"/>
    </source>
</evidence>
<comment type="cofactor">
    <cofactor evidence="8">
        <name>Ca(2+)</name>
        <dbReference type="ChEBI" id="CHEBI:29108"/>
    </cofactor>
    <text evidence="8">Binds 1 Ca(2+) ion per subunit.</text>
</comment>
<dbReference type="GO" id="GO:0004252">
    <property type="term" value="F:serine-type endopeptidase activity"/>
    <property type="evidence" value="ECO:0007669"/>
    <property type="project" value="UniProtKB-UniRule"/>
</dbReference>
<evidence type="ECO:0000256" key="3">
    <source>
        <dbReference type="ARBA" id="ARBA00022723"/>
    </source>
</evidence>
<dbReference type="GO" id="GO:0005576">
    <property type="term" value="C:extracellular region"/>
    <property type="evidence" value="ECO:0007669"/>
    <property type="project" value="UniProtKB-SubCell"/>
</dbReference>
<dbReference type="InterPro" id="IPR030400">
    <property type="entry name" value="Sedolisin_dom"/>
</dbReference>
<evidence type="ECO:0000313" key="11">
    <source>
        <dbReference type="EMBL" id="TVY56128.1"/>
    </source>
</evidence>
<organism evidence="11 12">
    <name type="scientific">Lachnellula cervina</name>
    <dbReference type="NCBI Taxonomy" id="1316786"/>
    <lineage>
        <taxon>Eukaryota</taxon>
        <taxon>Fungi</taxon>
        <taxon>Dikarya</taxon>
        <taxon>Ascomycota</taxon>
        <taxon>Pezizomycotina</taxon>
        <taxon>Leotiomycetes</taxon>
        <taxon>Helotiales</taxon>
        <taxon>Lachnaceae</taxon>
        <taxon>Lachnellula</taxon>
    </lineage>
</organism>
<dbReference type="EMBL" id="QGMG01000184">
    <property type="protein sequence ID" value="TVY56128.1"/>
    <property type="molecule type" value="Genomic_DNA"/>
</dbReference>
<evidence type="ECO:0000259" key="10">
    <source>
        <dbReference type="PROSITE" id="PS51695"/>
    </source>
</evidence>
<keyword evidence="5 8" id="KW-0720">Serine protease</keyword>
<keyword evidence="12" id="KW-1185">Reference proteome</keyword>
<evidence type="ECO:0000256" key="7">
    <source>
        <dbReference type="ARBA" id="ARBA00023145"/>
    </source>
</evidence>
<dbReference type="InterPro" id="IPR015366">
    <property type="entry name" value="S53_propep"/>
</dbReference>
<keyword evidence="6 8" id="KW-0106">Calcium</keyword>
<dbReference type="Pfam" id="PF09286">
    <property type="entry name" value="Pro-kuma_activ"/>
    <property type="match status" value="1"/>
</dbReference>
<dbReference type="Gene3D" id="3.40.50.200">
    <property type="entry name" value="Peptidase S8/S53 domain"/>
    <property type="match status" value="1"/>
</dbReference>
<dbReference type="GO" id="GO:0046872">
    <property type="term" value="F:metal ion binding"/>
    <property type="evidence" value="ECO:0007669"/>
    <property type="project" value="UniProtKB-UniRule"/>
</dbReference>
<dbReference type="InterPro" id="IPR050819">
    <property type="entry name" value="Tripeptidyl-peptidase_I"/>
</dbReference>
<dbReference type="OrthoDB" id="409122at2759"/>
<evidence type="ECO:0000256" key="9">
    <source>
        <dbReference type="SAM" id="SignalP"/>
    </source>
</evidence>
<evidence type="ECO:0000256" key="6">
    <source>
        <dbReference type="ARBA" id="ARBA00022837"/>
    </source>
</evidence>
<dbReference type="GO" id="GO:0006508">
    <property type="term" value="P:proteolysis"/>
    <property type="evidence" value="ECO:0007669"/>
    <property type="project" value="UniProtKB-KW"/>
</dbReference>
<protein>
    <submittedName>
        <fullName evidence="11">Aorsin</fullName>
    </submittedName>
</protein>
<evidence type="ECO:0000256" key="2">
    <source>
        <dbReference type="ARBA" id="ARBA00022670"/>
    </source>
</evidence>
<accession>A0A7D8YSI3</accession>
<dbReference type="SUPFAM" id="SSF52743">
    <property type="entry name" value="Subtilisin-like"/>
    <property type="match status" value="1"/>
</dbReference>
<keyword evidence="3 8" id="KW-0479">Metal-binding</keyword>